<accession>T1GEU9</accession>
<name>T1GEU9_MEGSC</name>
<evidence type="ECO:0000313" key="2">
    <source>
        <dbReference type="Proteomes" id="UP000015102"/>
    </source>
</evidence>
<dbReference type="EMBL" id="CAQQ02162743">
    <property type="status" value="NOT_ANNOTATED_CDS"/>
    <property type="molecule type" value="Genomic_DNA"/>
</dbReference>
<organism evidence="1 2">
    <name type="scientific">Megaselia scalaris</name>
    <name type="common">Humpbacked fly</name>
    <name type="synonym">Phora scalaris</name>
    <dbReference type="NCBI Taxonomy" id="36166"/>
    <lineage>
        <taxon>Eukaryota</taxon>
        <taxon>Metazoa</taxon>
        <taxon>Ecdysozoa</taxon>
        <taxon>Arthropoda</taxon>
        <taxon>Hexapoda</taxon>
        <taxon>Insecta</taxon>
        <taxon>Pterygota</taxon>
        <taxon>Neoptera</taxon>
        <taxon>Endopterygota</taxon>
        <taxon>Diptera</taxon>
        <taxon>Brachycera</taxon>
        <taxon>Muscomorpha</taxon>
        <taxon>Platypezoidea</taxon>
        <taxon>Phoridae</taxon>
        <taxon>Megaseliini</taxon>
        <taxon>Megaselia</taxon>
    </lineage>
</organism>
<dbReference type="HOGENOM" id="CLU_2657316_0_0_1"/>
<dbReference type="AlphaFoldDB" id="T1GEU9"/>
<reference evidence="1" key="2">
    <citation type="submission" date="2015-06" db="UniProtKB">
        <authorList>
            <consortium name="EnsemblMetazoa"/>
        </authorList>
    </citation>
    <scope>IDENTIFICATION</scope>
</reference>
<reference evidence="2" key="1">
    <citation type="submission" date="2013-02" db="EMBL/GenBank/DDBJ databases">
        <authorList>
            <person name="Hughes D."/>
        </authorList>
    </citation>
    <scope>NUCLEOTIDE SEQUENCE</scope>
    <source>
        <strain>Durham</strain>
        <strain evidence="2">NC isolate 2 -- Noor lab</strain>
    </source>
</reference>
<dbReference type="Proteomes" id="UP000015102">
    <property type="component" value="Unassembled WGS sequence"/>
</dbReference>
<keyword evidence="2" id="KW-1185">Reference proteome</keyword>
<sequence>MGHAAAMPAMGHGAAMPAMSPMGRAGWANPGLAGHAGMGLGKSWGSADYDIMTIQEMRRKTIVSRWTPINERFCIL</sequence>
<evidence type="ECO:0000313" key="1">
    <source>
        <dbReference type="EnsemblMetazoa" id="MESCA001870-PA"/>
    </source>
</evidence>
<dbReference type="EMBL" id="CAQQ02162742">
    <property type="status" value="NOT_ANNOTATED_CDS"/>
    <property type="molecule type" value="Genomic_DNA"/>
</dbReference>
<proteinExistence type="predicted"/>
<dbReference type="EnsemblMetazoa" id="MESCA001870-RA">
    <property type="protein sequence ID" value="MESCA001870-PA"/>
    <property type="gene ID" value="MESCA001870"/>
</dbReference>
<protein>
    <submittedName>
        <fullName evidence="1">Uncharacterized protein</fullName>
    </submittedName>
</protein>